<dbReference type="EnsemblFungi" id="MAPG_02012T0">
    <property type="protein sequence ID" value="MAPG_02012T0"/>
    <property type="gene ID" value="MAPG_02012"/>
</dbReference>
<accession>A0A0C4DQ74</accession>
<reference evidence="4" key="1">
    <citation type="submission" date="2010-05" db="EMBL/GenBank/DDBJ databases">
        <title>The Genome Sequence of Magnaporthe poae strain ATCC 64411.</title>
        <authorList>
            <consortium name="The Broad Institute Genome Sequencing Platform"/>
            <consortium name="Broad Institute Genome Sequencing Center for Infectious Disease"/>
            <person name="Ma L.-J."/>
            <person name="Dead R."/>
            <person name="Young S."/>
            <person name="Zeng Q."/>
            <person name="Koehrsen M."/>
            <person name="Alvarado L."/>
            <person name="Berlin A."/>
            <person name="Chapman S.B."/>
            <person name="Chen Z."/>
            <person name="Freedman E."/>
            <person name="Gellesch M."/>
            <person name="Goldberg J."/>
            <person name="Griggs A."/>
            <person name="Gujja S."/>
            <person name="Heilman E.R."/>
            <person name="Heiman D."/>
            <person name="Hepburn T."/>
            <person name="Howarth C."/>
            <person name="Jen D."/>
            <person name="Larson L."/>
            <person name="Mehta T."/>
            <person name="Neiman D."/>
            <person name="Pearson M."/>
            <person name="Roberts A."/>
            <person name="Saif S."/>
            <person name="Shea T."/>
            <person name="Shenoy N."/>
            <person name="Sisk P."/>
            <person name="Stolte C."/>
            <person name="Sykes S."/>
            <person name="Walk T."/>
            <person name="White J."/>
            <person name="Yandava C."/>
            <person name="Haas B."/>
            <person name="Nusbaum C."/>
            <person name="Birren B."/>
        </authorList>
    </citation>
    <scope>NUCLEOTIDE SEQUENCE</scope>
    <source>
        <strain evidence="4">ATCC 64411</strain>
    </source>
</reference>
<evidence type="ECO:0000313" key="6">
    <source>
        <dbReference type="Proteomes" id="UP000011715"/>
    </source>
</evidence>
<dbReference type="Gene3D" id="2.60.120.180">
    <property type="match status" value="1"/>
</dbReference>
<organism evidence="5 6">
    <name type="scientific">Magnaporthiopsis poae (strain ATCC 64411 / 73-15)</name>
    <name type="common">Kentucky bluegrass fungus</name>
    <name type="synonym">Magnaporthe poae</name>
    <dbReference type="NCBI Taxonomy" id="644358"/>
    <lineage>
        <taxon>Eukaryota</taxon>
        <taxon>Fungi</taxon>
        <taxon>Dikarya</taxon>
        <taxon>Ascomycota</taxon>
        <taxon>Pezizomycotina</taxon>
        <taxon>Sordariomycetes</taxon>
        <taxon>Sordariomycetidae</taxon>
        <taxon>Magnaporthales</taxon>
        <taxon>Magnaporthaceae</taxon>
        <taxon>Magnaporthiopsis</taxon>
    </lineage>
</organism>
<keyword evidence="3" id="KW-0732">Signal</keyword>
<dbReference type="OrthoDB" id="89349at2759"/>
<reference evidence="6" key="2">
    <citation type="submission" date="2010-05" db="EMBL/GenBank/DDBJ databases">
        <title>The genome sequence of Magnaporthe poae strain ATCC 64411.</title>
        <authorList>
            <person name="Ma L.-J."/>
            <person name="Dead R."/>
            <person name="Young S."/>
            <person name="Zeng Q."/>
            <person name="Koehrsen M."/>
            <person name="Alvarado L."/>
            <person name="Berlin A."/>
            <person name="Chapman S.B."/>
            <person name="Chen Z."/>
            <person name="Freedman E."/>
            <person name="Gellesch M."/>
            <person name="Goldberg J."/>
            <person name="Griggs A."/>
            <person name="Gujja S."/>
            <person name="Heilman E.R."/>
            <person name="Heiman D."/>
            <person name="Hepburn T."/>
            <person name="Howarth C."/>
            <person name="Jen D."/>
            <person name="Larson L."/>
            <person name="Mehta T."/>
            <person name="Neiman D."/>
            <person name="Pearson M."/>
            <person name="Roberts A."/>
            <person name="Saif S."/>
            <person name="Shea T."/>
            <person name="Shenoy N."/>
            <person name="Sisk P."/>
            <person name="Stolte C."/>
            <person name="Sykes S."/>
            <person name="Walk T."/>
            <person name="White J."/>
            <person name="Yandava C."/>
            <person name="Haas B."/>
            <person name="Nusbaum C."/>
            <person name="Birren B."/>
        </authorList>
    </citation>
    <scope>NUCLEOTIDE SEQUENCE [LARGE SCALE GENOMIC DNA]</scope>
    <source>
        <strain evidence="6">ATCC 64411 / 73-15</strain>
    </source>
</reference>
<dbReference type="EMBL" id="ADBL01000511">
    <property type="status" value="NOT_ANNOTATED_CDS"/>
    <property type="molecule type" value="Genomic_DNA"/>
</dbReference>
<keyword evidence="2" id="KW-0326">Glycosidase</keyword>
<dbReference type="Proteomes" id="UP000011715">
    <property type="component" value="Unassembled WGS sequence"/>
</dbReference>
<reference evidence="5" key="4">
    <citation type="journal article" date="2015" name="G3 (Bethesda)">
        <title>Genome sequences of three phytopathogenic species of the Magnaporthaceae family of fungi.</title>
        <authorList>
            <person name="Okagaki L.H."/>
            <person name="Nunes C.C."/>
            <person name="Sailsbery J."/>
            <person name="Clay B."/>
            <person name="Brown D."/>
            <person name="John T."/>
            <person name="Oh Y."/>
            <person name="Young N."/>
            <person name="Fitzgerald M."/>
            <person name="Haas B.J."/>
            <person name="Zeng Q."/>
            <person name="Young S."/>
            <person name="Adiconis X."/>
            <person name="Fan L."/>
            <person name="Levin J.Z."/>
            <person name="Mitchell T.K."/>
            <person name="Okubara P.A."/>
            <person name="Farman M.L."/>
            <person name="Kohn L.M."/>
            <person name="Birren B."/>
            <person name="Ma L.-J."/>
            <person name="Dean R.A."/>
        </authorList>
    </citation>
    <scope>NUCLEOTIDE SEQUENCE</scope>
    <source>
        <strain evidence="5">ATCC 64411 / 73-15</strain>
    </source>
</reference>
<feature type="signal peptide" evidence="3">
    <location>
        <begin position="1"/>
        <end position="23"/>
    </location>
</feature>
<proteinExistence type="inferred from homology"/>
<protein>
    <submittedName>
        <fullName evidence="4">Endoglucanase-1</fullName>
    </submittedName>
</protein>
<dbReference type="InterPro" id="IPR013320">
    <property type="entry name" value="ConA-like_dom_sf"/>
</dbReference>
<evidence type="ECO:0000256" key="3">
    <source>
        <dbReference type="SAM" id="SignalP"/>
    </source>
</evidence>
<evidence type="ECO:0000256" key="2">
    <source>
        <dbReference type="RuleBase" id="RU361163"/>
    </source>
</evidence>
<dbReference type="VEuPathDB" id="FungiDB:MAPG_02012"/>
<keyword evidence="6" id="KW-1185">Reference proteome</keyword>
<name>A0A0C4DQ74_MAGP6</name>
<feature type="chain" id="PRO_5010907096" evidence="3">
    <location>
        <begin position="24"/>
        <end position="253"/>
    </location>
</feature>
<dbReference type="EMBL" id="GL876967">
    <property type="protein sequence ID" value="KLU82945.1"/>
    <property type="molecule type" value="Genomic_DNA"/>
</dbReference>
<dbReference type="InterPro" id="IPR002594">
    <property type="entry name" value="GH12"/>
</dbReference>
<dbReference type="InterPro" id="IPR013319">
    <property type="entry name" value="GH11/12"/>
</dbReference>
<dbReference type="AlphaFoldDB" id="A0A0C4DQ74"/>
<dbReference type="GO" id="GO:0008810">
    <property type="term" value="F:cellulase activity"/>
    <property type="evidence" value="ECO:0007669"/>
    <property type="project" value="InterPro"/>
</dbReference>
<evidence type="ECO:0000313" key="5">
    <source>
        <dbReference type="EnsemblFungi" id="MAPG_02012T0"/>
    </source>
</evidence>
<gene>
    <name evidence="4" type="ORF">MAPG_02012</name>
</gene>
<evidence type="ECO:0000313" key="4">
    <source>
        <dbReference type="EMBL" id="KLU82945.1"/>
    </source>
</evidence>
<keyword evidence="2" id="KW-0119">Carbohydrate metabolism</keyword>
<dbReference type="Pfam" id="PF01670">
    <property type="entry name" value="Glyco_hydro_12"/>
    <property type="match status" value="1"/>
</dbReference>
<dbReference type="GO" id="GO:0000272">
    <property type="term" value="P:polysaccharide catabolic process"/>
    <property type="evidence" value="ECO:0007669"/>
    <property type="project" value="UniProtKB-KW"/>
</dbReference>
<dbReference type="STRING" id="644358.A0A0C4DQ74"/>
<reference evidence="4" key="3">
    <citation type="submission" date="2011-03" db="EMBL/GenBank/DDBJ databases">
        <title>Annotation of Magnaporthe poae ATCC 64411.</title>
        <authorList>
            <person name="Ma L.-J."/>
            <person name="Dead R."/>
            <person name="Young S.K."/>
            <person name="Zeng Q."/>
            <person name="Gargeya S."/>
            <person name="Fitzgerald M."/>
            <person name="Haas B."/>
            <person name="Abouelleil A."/>
            <person name="Alvarado L."/>
            <person name="Arachchi H.M."/>
            <person name="Berlin A."/>
            <person name="Brown A."/>
            <person name="Chapman S.B."/>
            <person name="Chen Z."/>
            <person name="Dunbar C."/>
            <person name="Freedman E."/>
            <person name="Gearin G."/>
            <person name="Gellesch M."/>
            <person name="Goldberg J."/>
            <person name="Griggs A."/>
            <person name="Gujja S."/>
            <person name="Heiman D."/>
            <person name="Howarth C."/>
            <person name="Larson L."/>
            <person name="Lui A."/>
            <person name="MacDonald P.J.P."/>
            <person name="Mehta T."/>
            <person name="Montmayeur A."/>
            <person name="Murphy C."/>
            <person name="Neiman D."/>
            <person name="Pearson M."/>
            <person name="Priest M."/>
            <person name="Roberts A."/>
            <person name="Saif S."/>
            <person name="Shea T."/>
            <person name="Shenoy N."/>
            <person name="Sisk P."/>
            <person name="Stolte C."/>
            <person name="Sykes S."/>
            <person name="Yandava C."/>
            <person name="Wortman J."/>
            <person name="Nusbaum C."/>
            <person name="Birren B."/>
        </authorList>
    </citation>
    <scope>NUCLEOTIDE SEQUENCE</scope>
    <source>
        <strain evidence="4">ATCC 64411</strain>
    </source>
</reference>
<sequence length="253" mass="27973">MKATTALLFLGSLVSAAPAGTSAVTPLEGRQLKTLCDQYGYWSGNGFEINNNMWGKSSGSGSQCTYVDTSSSQHVSFRTNWQWSGGQNNVKSYPYVGRQIQRGRTIASINSMPTNVQWNYNNGNIRANVAYDLFTSTDANHDNTRGDYELMVWLGRYGDIQPIGSQIGTANVAGRNWQLWTGMNGNMRVYSFVTTQGAIGSFNADIKAFFNYLQQNQGFPASRQYLTTFQFGSEPFTGGPTTFQVNTWNGNIQ</sequence>
<dbReference type="PANTHER" id="PTHR34002:SF10">
    <property type="entry name" value="PUTATIVE-RELATED"/>
    <property type="match status" value="1"/>
</dbReference>
<evidence type="ECO:0000256" key="1">
    <source>
        <dbReference type="ARBA" id="ARBA00005519"/>
    </source>
</evidence>
<dbReference type="OMA" id="IEYDYKY"/>
<keyword evidence="2" id="KW-0378">Hydrolase</keyword>
<comment type="similarity">
    <text evidence="1 2">Belongs to the glycosyl hydrolase 12 (cellulase H) family.</text>
</comment>
<reference evidence="5" key="5">
    <citation type="submission" date="2015-06" db="UniProtKB">
        <authorList>
            <consortium name="EnsemblFungi"/>
        </authorList>
    </citation>
    <scope>IDENTIFICATION</scope>
    <source>
        <strain evidence="5">ATCC 64411</strain>
    </source>
</reference>
<dbReference type="SUPFAM" id="SSF49899">
    <property type="entry name" value="Concanavalin A-like lectins/glucanases"/>
    <property type="match status" value="1"/>
</dbReference>
<dbReference type="PANTHER" id="PTHR34002">
    <property type="entry name" value="BLR1656 PROTEIN"/>
    <property type="match status" value="1"/>
</dbReference>
<keyword evidence="2" id="KW-0624">Polysaccharide degradation</keyword>
<dbReference type="eggNOG" id="ENOG502SH4Y">
    <property type="taxonomic scope" value="Eukaryota"/>
</dbReference>